<proteinExistence type="inferred from homology"/>
<reference evidence="7" key="1">
    <citation type="submission" date="2023-04" db="EMBL/GenBank/DDBJ databases">
        <title>Ambrosiozyma monospora NBRC 1965.</title>
        <authorList>
            <person name="Ichikawa N."/>
            <person name="Sato H."/>
            <person name="Tonouchi N."/>
        </authorList>
    </citation>
    <scope>NUCLEOTIDE SEQUENCE</scope>
    <source>
        <strain evidence="7">NBRC 1965</strain>
    </source>
</reference>
<dbReference type="InterPro" id="IPR008401">
    <property type="entry name" value="Apc13"/>
</dbReference>
<dbReference type="AlphaFoldDB" id="A0A9W6Z4Z7"/>
<evidence type="ECO:0000313" key="8">
    <source>
        <dbReference type="Proteomes" id="UP001165063"/>
    </source>
</evidence>
<evidence type="ECO:0000256" key="5">
    <source>
        <dbReference type="ARBA" id="ARBA00023306"/>
    </source>
</evidence>
<name>A0A9W6Z4Z7_AMBMO</name>
<dbReference type="GO" id="GO:0005680">
    <property type="term" value="C:anaphase-promoting complex"/>
    <property type="evidence" value="ECO:0007669"/>
    <property type="project" value="InterPro"/>
</dbReference>
<organism evidence="7 8">
    <name type="scientific">Ambrosiozyma monospora</name>
    <name type="common">Yeast</name>
    <name type="synonym">Endomycopsis monosporus</name>
    <dbReference type="NCBI Taxonomy" id="43982"/>
    <lineage>
        <taxon>Eukaryota</taxon>
        <taxon>Fungi</taxon>
        <taxon>Dikarya</taxon>
        <taxon>Ascomycota</taxon>
        <taxon>Saccharomycotina</taxon>
        <taxon>Pichiomycetes</taxon>
        <taxon>Pichiales</taxon>
        <taxon>Pichiaceae</taxon>
        <taxon>Ambrosiozyma</taxon>
    </lineage>
</organism>
<feature type="region of interest" description="Disordered" evidence="6">
    <location>
        <begin position="106"/>
        <end position="134"/>
    </location>
</feature>
<dbReference type="OrthoDB" id="4023481at2759"/>
<evidence type="ECO:0000256" key="3">
    <source>
        <dbReference type="ARBA" id="ARBA00022776"/>
    </source>
</evidence>
<keyword evidence="8" id="KW-1185">Reference proteome</keyword>
<gene>
    <name evidence="7" type="ORF">Amon01_000646600</name>
</gene>
<keyword evidence="5" id="KW-0131">Cell cycle</keyword>
<dbReference type="GO" id="GO:0051301">
    <property type="term" value="P:cell division"/>
    <property type="evidence" value="ECO:0007669"/>
    <property type="project" value="UniProtKB-KW"/>
</dbReference>
<comment type="similarity">
    <text evidence="1">Belongs to the APC13 family.</text>
</comment>
<comment type="caution">
    <text evidence="7">The sequence shown here is derived from an EMBL/GenBank/DDBJ whole genome shotgun (WGS) entry which is preliminary data.</text>
</comment>
<dbReference type="Pfam" id="PF05839">
    <property type="entry name" value="Apc13p"/>
    <property type="match status" value="1"/>
</dbReference>
<evidence type="ECO:0000313" key="7">
    <source>
        <dbReference type="EMBL" id="GMG40955.1"/>
    </source>
</evidence>
<keyword evidence="4" id="KW-0833">Ubl conjugation pathway</keyword>
<keyword evidence="3" id="KW-0498">Mitosis</keyword>
<keyword evidence="2" id="KW-0132">Cell division</keyword>
<evidence type="ECO:0000256" key="6">
    <source>
        <dbReference type="SAM" id="MobiDB-lite"/>
    </source>
</evidence>
<evidence type="ECO:0000256" key="4">
    <source>
        <dbReference type="ARBA" id="ARBA00022786"/>
    </source>
</evidence>
<accession>A0A9W6Z4Z7</accession>
<evidence type="ECO:0000256" key="2">
    <source>
        <dbReference type="ARBA" id="ARBA00022618"/>
    </source>
</evidence>
<dbReference type="Proteomes" id="UP001165063">
    <property type="component" value="Unassembled WGS sequence"/>
</dbReference>
<sequence length="179" mass="20199">MGKDSDFSYIHMQDPSHILFSEQWEQDNLPFDDIDIPPQFFQPSTSSNDINNGSNLLQQFLSTPEDHENDMNLMNGNNPMFSSSQINRSRQLKNKRLNWQELGISEFTSSGKSGGKRNGNGPGHGQGQHQYKRDHVPDLTILKRPIFTSSNEFNDGDEDGLLGASFDYSNQITTTANIE</sequence>
<dbReference type="EMBL" id="BSXU01004139">
    <property type="protein sequence ID" value="GMG40955.1"/>
    <property type="molecule type" value="Genomic_DNA"/>
</dbReference>
<feature type="compositionally biased region" description="Gly residues" evidence="6">
    <location>
        <begin position="112"/>
        <end position="126"/>
    </location>
</feature>
<evidence type="ECO:0000256" key="1">
    <source>
        <dbReference type="ARBA" id="ARBA00006940"/>
    </source>
</evidence>
<protein>
    <submittedName>
        <fullName evidence="7">Unnamed protein product</fullName>
    </submittedName>
</protein>